<evidence type="ECO:0000313" key="3">
    <source>
        <dbReference type="Proteomes" id="UP000032566"/>
    </source>
</evidence>
<organism evidence="2 3">
    <name type="scientific">Acidovorax temperans</name>
    <dbReference type="NCBI Taxonomy" id="80878"/>
    <lineage>
        <taxon>Bacteria</taxon>
        <taxon>Pseudomonadati</taxon>
        <taxon>Pseudomonadota</taxon>
        <taxon>Betaproteobacteria</taxon>
        <taxon>Burkholderiales</taxon>
        <taxon>Comamonadaceae</taxon>
        <taxon>Acidovorax</taxon>
    </lineage>
</organism>
<name>A0A0D7K4C3_9BURK</name>
<keyword evidence="3" id="KW-1185">Reference proteome</keyword>
<dbReference type="RefSeq" id="WP_044402927.1">
    <property type="nucleotide sequence ID" value="NZ_JXYQ01000095.1"/>
</dbReference>
<accession>A0A0D7K4C3</accession>
<dbReference type="AlphaFoldDB" id="A0A0D7K4C3"/>
<evidence type="ECO:0000256" key="1">
    <source>
        <dbReference type="SAM" id="SignalP"/>
    </source>
</evidence>
<dbReference type="Proteomes" id="UP000032566">
    <property type="component" value="Unassembled WGS sequence"/>
</dbReference>
<sequence>MTKIPAYSGTRRLCVILTSVLAASLLAGCATSTGADTSAEAPYCYKTSKGRVVACTRVPAPSLNADAQAKRFTPDPNALTVYVVRRNWGDGGRFVKISADNAMAAETLPNTMVRFKLKPGTHTFTLDFEGERQVATVDGKAGDLRFLRIDGTVWAWKSTFVWATDGEDAIRERAYKARLVADLTVK</sequence>
<gene>
    <name evidence="2" type="ORF">RP29_19755</name>
</gene>
<reference evidence="2 3" key="1">
    <citation type="submission" date="2014-12" db="EMBL/GenBank/DDBJ databases">
        <title>Isolation of bacteria from lake water.</title>
        <authorList>
            <person name="Sheng K.-Y."/>
            <person name="Chin P.-S."/>
            <person name="Chan K.-G."/>
            <person name="Tan G.S."/>
        </authorList>
    </citation>
    <scope>NUCLEOTIDE SEQUENCE [LARGE SCALE GENOMIC DNA]</scope>
    <source>
        <strain evidence="2 3">KY4</strain>
    </source>
</reference>
<dbReference type="PROSITE" id="PS51257">
    <property type="entry name" value="PROKAR_LIPOPROTEIN"/>
    <property type="match status" value="1"/>
</dbReference>
<dbReference type="PATRIC" id="fig|80878.5.peg.4334"/>
<protein>
    <recommendedName>
        <fullName evidence="4">DUF2846 domain-containing protein</fullName>
    </recommendedName>
</protein>
<keyword evidence="1" id="KW-0732">Signal</keyword>
<evidence type="ECO:0008006" key="4">
    <source>
        <dbReference type="Google" id="ProtNLM"/>
    </source>
</evidence>
<feature type="chain" id="PRO_5002320602" description="DUF2846 domain-containing protein" evidence="1">
    <location>
        <begin position="36"/>
        <end position="186"/>
    </location>
</feature>
<proteinExistence type="predicted"/>
<dbReference type="OrthoDB" id="9150924at2"/>
<dbReference type="EMBL" id="JXYQ01000095">
    <property type="protein sequence ID" value="KJA08849.1"/>
    <property type="molecule type" value="Genomic_DNA"/>
</dbReference>
<feature type="signal peptide" evidence="1">
    <location>
        <begin position="1"/>
        <end position="35"/>
    </location>
</feature>
<comment type="caution">
    <text evidence="2">The sequence shown here is derived from an EMBL/GenBank/DDBJ whole genome shotgun (WGS) entry which is preliminary data.</text>
</comment>
<evidence type="ECO:0000313" key="2">
    <source>
        <dbReference type="EMBL" id="KJA08849.1"/>
    </source>
</evidence>
<dbReference type="GeneID" id="34235152"/>